<dbReference type="Pfam" id="PF12224">
    <property type="entry name" value="Amidoligase_2"/>
    <property type="match status" value="1"/>
</dbReference>
<comment type="caution">
    <text evidence="1">The sequence shown here is derived from an EMBL/GenBank/DDBJ whole genome shotgun (WGS) entry which is preliminary data.</text>
</comment>
<proteinExistence type="predicted"/>
<accession>A0A0P7B0F4</accession>
<dbReference type="PANTHER" id="PTHR36847">
    <property type="entry name" value="AMIDOLIGASE ENZYME"/>
    <property type="match status" value="1"/>
</dbReference>
<evidence type="ECO:0000313" key="1">
    <source>
        <dbReference type="EMBL" id="KPM34113.1"/>
    </source>
</evidence>
<dbReference type="OrthoDB" id="412402at2759"/>
<dbReference type="STRING" id="78410.A0A0P7B0F4"/>
<evidence type="ECO:0000313" key="2">
    <source>
        <dbReference type="Proteomes" id="UP000050424"/>
    </source>
</evidence>
<keyword evidence="2" id="KW-1185">Reference proteome</keyword>
<protein>
    <recommendedName>
        <fullName evidence="3">Amidoligase enzyme</fullName>
    </recommendedName>
</protein>
<dbReference type="InterPro" id="IPR022025">
    <property type="entry name" value="Amidoligase_2"/>
</dbReference>
<dbReference type="EMBL" id="LKCW01000399">
    <property type="protein sequence ID" value="KPM34113.1"/>
    <property type="molecule type" value="Genomic_DNA"/>
</dbReference>
<sequence>MASPNPQDLTFGIELEFMSEAPKPSPPRGAYKAARLNIAKLLARHTDFPIAIECLHNVPEDCIICSRVRRRRDGCTHLFHAGAADVDPDGHLEGVCFVVKDEPLGEHMSKLNLERNWPGLEIASPIFTAGDLAAGLPDMARVVAALRDMDARVTADEACGLHVHVGVAGGMQLLLAKKMLTLVAIFEQTLFFQLVGPSRVVNACAAPVEKDILLARARAADNTLVFDPAESTELLGCHVPPVKTMRPAEWNKHDPTGFYAMLRAVWESRSLQRLCALTRGTSAYRGGCYVSLRTASGQTTGPQHEKGSLEKTPTTIEFRYAQMSFDMEFVTNWTTVLSQVVKIAQLDAADFQKRLASIYELLNQTAERGEHPWQEMMRQVLGLEDQLPAWKRLRERYCLGEEIPLLDKEKLLMPVSR</sequence>
<dbReference type="AlphaFoldDB" id="A0A0P7B0F4"/>
<organism evidence="1 2">
    <name type="scientific">Neonectria ditissima</name>
    <dbReference type="NCBI Taxonomy" id="78410"/>
    <lineage>
        <taxon>Eukaryota</taxon>
        <taxon>Fungi</taxon>
        <taxon>Dikarya</taxon>
        <taxon>Ascomycota</taxon>
        <taxon>Pezizomycotina</taxon>
        <taxon>Sordariomycetes</taxon>
        <taxon>Hypocreomycetidae</taxon>
        <taxon>Hypocreales</taxon>
        <taxon>Nectriaceae</taxon>
        <taxon>Neonectria</taxon>
    </lineage>
</organism>
<dbReference type="PANTHER" id="PTHR36847:SF1">
    <property type="entry name" value="AMIDOLIGASE ENZYME"/>
    <property type="match status" value="1"/>
</dbReference>
<gene>
    <name evidence="1" type="ORF">AK830_g12461</name>
</gene>
<reference evidence="1 2" key="1">
    <citation type="submission" date="2015-09" db="EMBL/GenBank/DDBJ databases">
        <title>Draft genome of a European isolate of the apple canker pathogen Neonectria ditissima.</title>
        <authorList>
            <person name="Gomez-Cortecero A."/>
            <person name="Harrison R.J."/>
            <person name="Armitage A.D."/>
        </authorList>
    </citation>
    <scope>NUCLEOTIDE SEQUENCE [LARGE SCALE GENOMIC DNA]</scope>
    <source>
        <strain evidence="1 2">R09/05</strain>
    </source>
</reference>
<name>A0A0P7B0F4_9HYPO</name>
<dbReference type="Proteomes" id="UP000050424">
    <property type="component" value="Unassembled WGS sequence"/>
</dbReference>
<evidence type="ECO:0008006" key="3">
    <source>
        <dbReference type="Google" id="ProtNLM"/>
    </source>
</evidence>